<dbReference type="EMBL" id="QPJL01000018">
    <property type="protein sequence ID" value="RCW80713.1"/>
    <property type="molecule type" value="Genomic_DNA"/>
</dbReference>
<organism evidence="2 3">
    <name type="scientific">Paracoccus lutimaris</name>
    <dbReference type="NCBI Taxonomy" id="1490030"/>
    <lineage>
        <taxon>Bacteria</taxon>
        <taxon>Pseudomonadati</taxon>
        <taxon>Pseudomonadota</taxon>
        <taxon>Alphaproteobacteria</taxon>
        <taxon>Rhodobacterales</taxon>
        <taxon>Paracoccaceae</taxon>
        <taxon>Paracoccus</taxon>
    </lineage>
</organism>
<name>A0A368YKE3_9RHOB</name>
<sequence>MSSDMRDMRATARQAAIEDARRRFADPRPRQRLDGALLVIGAALIAVAAAGSYAAASWIVASGRLDPPLVTEVQDRRILTDYRDNASPMRDMVAVGDDLLVGRKDGSVDRFDMAGRTFAAESLPRSARFSGDLALLSADCPAAGCPEGASVYAVTAQGGLAERRDGTWQVWLGDGAFRAADGTPVEQADVAGWAVSDDGRFVLVNAASKGLGLFDQRSGVWRRRAAIADAGQGPLFHAGAFWLGARDGLHRLPPDQPGFDAASTLVADTEGEILALADSVSDGLLALRRSACADGQGGCLSLLGIDAEGGVAVLHAELQVDPNLNDSGLRHVALQGEDLVTLGTAGVHVYASAARRWTTLAAQEPTAHFAETDGRRLLVGLPDSFLVISDGEVARRTTLEAPLRQILPGAGAEVLGLDDRGRVLKLDGETAQVLAQADPGAPPDARFTRAAAVGSLFVALGPDGILVHDSAARRYSFTPAAALPPLPVSDALLVPGQGRLWIVSQRSGDVRSLKIAGDFPAKQLSVESHGSAARAVARARADGAGLTLVAADGTLLQLASPEAQIVPQVGPGLPEGLRPVSMAASGAAYFFASKDRLWLYNQDQRGWLGPMAAPEGGAGLADIAIAGDRLLGLDRNGTVYSSAEDGWRQVYGGPVRARFGAAAVQDVMASGRRLFLASDSVVQSYTPGERRFGASWTAPGRDAEILDVANDVPLWKNSGGIHAGDKPIFVGDRFIDGWLGAHGAVAMAERNGRRYVSSGQSCLYMGVAAPRGDVRDVVPLDRGRLLVRTATEAGIYQPDLHRWLRVEGLGAGGDGRLLNLGGHLVRLAPNGIFSVPVAAIQDVPSCAAAPVGIDWQVSLTGRQASQVDGAPEALVLMGDGSLRRWAGGQVAEVAPAAGDGPAMSGPAKVYAAAGGGLHVLMPDALWRYDLSARTWSRQAFAGAPREVTQFDLAPGSNPALISLWDGDGALWQGQSAAGDTIAFARAARPVLPVIPIAPAEIRDMARFGSSIAVLSDRRLLIYESGSEAPRADIALPAPDVGWQLASDSSGDLILMDGAITAPVAIHRLDGSVAGKAGLAVLSARYLPGTDRTYSYSSTALETELFRIDQDLNAWRCSLVRGQATPDCQLLAGPPMRIEASDVRGFLRAANLMLTRDALWLLDEAKRPLGRVQGPAPGTETVLFSSGGVPMLWEGPGRALWRIEGSKAIRVLDNVDFLHRTDRSYAALVGDEVKGIADGQLLQPLKPDSSRDDPAMHAHYTLRGHVVLSKAGVASAEQGGLRSDPLIRFAADLVTVLPVPGDGQDPQRWLQEIRGGRLNLIWADRCEVPAPRPAPLPADFIGPPAPVVQLPPVIRPCVKAQDLPGRLDAGEHVIALSEAQAGGLSVLTNRRSLLFSPAGALAEAVTATPLVNDSQGQDELRGALAQIDGRSYLNPPRISVAEMTGLRNRISLSPLTPAVLEAFDEGWIGWQRPGRRVRLATSSEPIEMAPDEAIRDGRFLPAHPARGLALAGGRIAWLNAFGLWHQSAEGLRRVSDQGMALPQAAYQGVFLDSARGLVAADGTVTAAAGPRTLRIDALEFTIDPRQQQVAATIAVAGGKAPALAARGFLHDQRQSAAQVNGAVTYLTPVGLIPQAQLAGAQSLPMGAQRLEAEHGRLLLRTGAGWLQQDGQGQWQGASEPFRDGRLASENGRIWDRKDGLVVLRPARPGEDWRLARQGLDFDIDQLQAFAATPQLAVAITRAGTHVAPALADLAGVAAPVGPAPGAGELDTIRSAPAQRVLFHRDATGYRIWDQQQSQWRLPKADERHWETRALASVEDISAGYRGKAWFEIAVDVIGQQSPARLPFTWNAGEVMPFDEVTAIHGDPGDPALLVGTRLGLRRLTSQADGYANQRLIVPGDRATGLAVRAVGRPAASPDRIVAEFASGCAAFTAITATPTACNDASGLATKFVARTGYWRWSKSDGAVQGDYLLEGGAQLPLRPPLQGRLPHDNLADGMTCGSLRAELWRDAEVLRLAGKQVQVAGAQELFCQPASVPLDGTARLEAGLYVLTSAGVLRADAATMAAVGPIQAAAIRDRASGRVVLETGRLRYGINGDEVTVHRLDLAGQWRPTGWAAGRLLLDQPRFLAWHDRGLQLVTDAGVFDAPPGHLDPARLVVMSGADDDALATCAASRVEILDGRAHGLPAEAGRPLRLSCRDGSWLQGAADNSKDLGAFAATAGAARARILVDAPPLWRVEQDLDAQGDVQATRITFQGEPARLAAGRFDFDAFRAIAAPFSGLTELLTETGWWRAPAGVPRLSETRRVQSGQLAFRDVRAMTRDRSQRSDALGLCLALPGGKALWWDGAAGVEATAHCREVRGRDPLWRWWRQEDAALATAQAAGGRPLERRIVSGRFEDLIVRGAPLRDPQGRLLAAGGLGVLVLDSETAQPVAIHSASDDVLLTRALDGRVVQLGRQGAHYVEDAPAPAPADGLACPALAGLAAALPEGYRIARGDMLPDNRVSAMVEGGEASRQVLLQCEDPAPGRAWTAVVDISSHPRALAAGPAQAGMLAVAMTGTQISLDDGRNSAAADFPVARLQGMVPRPDGGEIFLLGDDRLLSISVSAAIGALHGGVAAVPPARSVPASPPAAAPSPALTPSAADPPLVSQRPTVARRSPTRDTAPGRPMPSAISAQFEPKYDPVALQLALRRELGVDLGADGVIGPASRRAIAAWQSRIGSKPTGFLSVAQWYRLKGEGE</sequence>
<dbReference type="InterPro" id="IPR036365">
    <property type="entry name" value="PGBD-like_sf"/>
</dbReference>
<dbReference type="Proteomes" id="UP000253345">
    <property type="component" value="Unassembled WGS sequence"/>
</dbReference>
<evidence type="ECO:0000313" key="3">
    <source>
        <dbReference type="Proteomes" id="UP000253345"/>
    </source>
</evidence>
<accession>A0A368YKE3</accession>
<reference evidence="2 3" key="1">
    <citation type="submission" date="2018-07" db="EMBL/GenBank/DDBJ databases">
        <title>Genomic Encyclopedia of Type Strains, Phase III (KMG-III): the genomes of soil and plant-associated and newly described type strains.</title>
        <authorList>
            <person name="Whitman W."/>
        </authorList>
    </citation>
    <scope>NUCLEOTIDE SEQUENCE [LARGE SCALE GENOMIC DNA]</scope>
    <source>
        <strain evidence="2 3">CECT 8525</strain>
    </source>
</reference>
<evidence type="ECO:0000313" key="2">
    <source>
        <dbReference type="EMBL" id="RCW80713.1"/>
    </source>
</evidence>
<dbReference type="SUPFAM" id="SSF47090">
    <property type="entry name" value="PGBD-like"/>
    <property type="match status" value="1"/>
</dbReference>
<dbReference type="RefSeq" id="WP_114350152.1">
    <property type="nucleotide sequence ID" value="NZ_QPJL01000018.1"/>
</dbReference>
<proteinExistence type="predicted"/>
<evidence type="ECO:0000256" key="1">
    <source>
        <dbReference type="SAM" id="MobiDB-lite"/>
    </source>
</evidence>
<comment type="caution">
    <text evidence="2">The sequence shown here is derived from an EMBL/GenBank/DDBJ whole genome shotgun (WGS) entry which is preliminary data.</text>
</comment>
<feature type="compositionally biased region" description="Low complexity" evidence="1">
    <location>
        <begin position="2632"/>
        <end position="2644"/>
    </location>
</feature>
<feature type="region of interest" description="Disordered" evidence="1">
    <location>
        <begin position="2620"/>
        <end position="2673"/>
    </location>
</feature>
<dbReference type="OrthoDB" id="7783751at2"/>
<dbReference type="InterPro" id="IPR011044">
    <property type="entry name" value="Quino_amine_DH_bsu"/>
</dbReference>
<keyword evidence="3" id="KW-1185">Reference proteome</keyword>
<protein>
    <submittedName>
        <fullName evidence="2">Uncharacterized protein</fullName>
    </submittedName>
</protein>
<dbReference type="SUPFAM" id="SSF50969">
    <property type="entry name" value="YVTN repeat-like/Quinoprotein amine dehydrogenase"/>
    <property type="match status" value="1"/>
</dbReference>
<gene>
    <name evidence="2" type="ORF">DFP89_11830</name>
</gene>